<protein>
    <submittedName>
        <fullName evidence="1">Uncharacterized protein</fullName>
    </submittedName>
</protein>
<reference evidence="1" key="1">
    <citation type="submission" date="2020-02" db="EMBL/GenBank/DDBJ databases">
        <authorList>
            <person name="Meier V. D."/>
        </authorList>
    </citation>
    <scope>NUCLEOTIDE SEQUENCE</scope>
    <source>
        <strain evidence="1">AVDCRST_MAG41</strain>
    </source>
</reference>
<organism evidence="1">
    <name type="scientific">uncultured Mycobacteriales bacterium</name>
    <dbReference type="NCBI Taxonomy" id="581187"/>
    <lineage>
        <taxon>Bacteria</taxon>
        <taxon>Bacillati</taxon>
        <taxon>Actinomycetota</taxon>
        <taxon>Actinomycetes</taxon>
        <taxon>Mycobacteriales</taxon>
        <taxon>environmental samples</taxon>
    </lineage>
</organism>
<dbReference type="AlphaFoldDB" id="A0A6J4K191"/>
<accession>A0A6J4K191</accession>
<name>A0A6J4K191_9ACTN</name>
<evidence type="ECO:0000313" key="1">
    <source>
        <dbReference type="EMBL" id="CAA9293059.1"/>
    </source>
</evidence>
<gene>
    <name evidence="1" type="ORF">AVDCRST_MAG41-4593</name>
</gene>
<dbReference type="EMBL" id="CADCTP010000445">
    <property type="protein sequence ID" value="CAA9293059.1"/>
    <property type="molecule type" value="Genomic_DNA"/>
</dbReference>
<proteinExistence type="predicted"/>
<sequence length="269" mass="28470">MTAAARALEHAAWYGAPRDGIALLAGLDPAGDVPARVRWLAGVCLGATGRYGTARRWLAPGGEPAGSAAASCLASHLRQVGRHAEAEPLDRLALETADSAEETADALVGLVADAIGRHDLTAAAARLENIPTVGRVINGDAEWRKGVRVAWVTAELALCRNNFGEAIRAARLAERRSRDATARRHAVKSRLVLGASLDAAGRLRPAARVLRGTAAEATSMDLFPLVTVAYALRAGILAERAPQTVRRERLRADSAQRIIEYAASGRTTR</sequence>